<keyword evidence="1" id="KW-0472">Membrane</keyword>
<name>V8C7R7_9HELI</name>
<feature type="transmembrane region" description="Helical" evidence="1">
    <location>
        <begin position="91"/>
        <end position="109"/>
    </location>
</feature>
<reference evidence="2 3" key="1">
    <citation type="journal article" date="2014" name="Genome Announc.">
        <title>Draft genome sequences of six enterohepatic helicobacter species isolated from humans and one from rhesus macaques.</title>
        <authorList>
            <person name="Shen Z."/>
            <person name="Sheh A."/>
            <person name="Young S.K."/>
            <person name="Abouelliel A."/>
            <person name="Ward D.V."/>
            <person name="Earl A.M."/>
            <person name="Fox J.G."/>
        </authorList>
    </citation>
    <scope>NUCLEOTIDE SEQUENCE [LARGE SCALE GENOMIC DNA]</scope>
    <source>
        <strain evidence="2 3">MIT 99-5501</strain>
    </source>
</reference>
<keyword evidence="1" id="KW-1133">Transmembrane helix</keyword>
<sequence>MSKQVVEVFARAFFIQFAFAFMFFLVFPYLLSFIGSSFEIAYLTDWGERDKDLLVEKALFMAFVFGLGGVHSAYRLKQESRSDIARTTKRFLLCFIAVFVVLLALPYIIAHIPADFFASLAEQWQQHTLWVAFSLATMSACAVVLWCYFFGKNVGQATS</sequence>
<gene>
    <name evidence="2" type="ORF">HMPREF2086_01595</name>
</gene>
<evidence type="ECO:0000313" key="2">
    <source>
        <dbReference type="EMBL" id="ETD22796.1"/>
    </source>
</evidence>
<protein>
    <submittedName>
        <fullName evidence="2">Uncharacterized protein</fullName>
    </submittedName>
</protein>
<feature type="transmembrane region" description="Helical" evidence="1">
    <location>
        <begin position="54"/>
        <end position="70"/>
    </location>
</feature>
<feature type="transmembrane region" description="Helical" evidence="1">
    <location>
        <begin position="12"/>
        <end position="34"/>
    </location>
</feature>
<comment type="caution">
    <text evidence="2">The sequence shown here is derived from an EMBL/GenBank/DDBJ whole genome shotgun (WGS) entry which is preliminary data.</text>
</comment>
<dbReference type="EMBL" id="AZJI01000007">
    <property type="protein sequence ID" value="ETD22796.1"/>
    <property type="molecule type" value="Genomic_DNA"/>
</dbReference>
<accession>V8C7R7</accession>
<dbReference type="AlphaFoldDB" id="V8C7R7"/>
<dbReference type="RefSeq" id="WP_023928330.1">
    <property type="nucleotide sequence ID" value="NZ_KI669455.1"/>
</dbReference>
<dbReference type="PATRIC" id="fig|1357400.3.peg.2144"/>
<dbReference type="HOGENOM" id="CLU_1658399_0_0_7"/>
<feature type="transmembrane region" description="Helical" evidence="1">
    <location>
        <begin position="129"/>
        <end position="151"/>
    </location>
</feature>
<keyword evidence="1" id="KW-0812">Transmembrane</keyword>
<dbReference type="Proteomes" id="UP000018731">
    <property type="component" value="Unassembled WGS sequence"/>
</dbReference>
<organism evidence="2 3">
    <name type="scientific">Helicobacter macacae MIT 99-5501</name>
    <dbReference type="NCBI Taxonomy" id="1357400"/>
    <lineage>
        <taxon>Bacteria</taxon>
        <taxon>Pseudomonadati</taxon>
        <taxon>Campylobacterota</taxon>
        <taxon>Epsilonproteobacteria</taxon>
        <taxon>Campylobacterales</taxon>
        <taxon>Helicobacteraceae</taxon>
        <taxon>Helicobacter</taxon>
    </lineage>
</organism>
<proteinExistence type="predicted"/>
<evidence type="ECO:0000313" key="3">
    <source>
        <dbReference type="Proteomes" id="UP000018731"/>
    </source>
</evidence>
<evidence type="ECO:0000256" key="1">
    <source>
        <dbReference type="SAM" id="Phobius"/>
    </source>
</evidence>
<keyword evidence="3" id="KW-1185">Reference proteome</keyword>